<keyword evidence="9" id="KW-1185">Reference proteome</keyword>
<gene>
    <name evidence="8" type="ORF">GHK62_07090</name>
</gene>
<protein>
    <submittedName>
        <fullName evidence="8">Cytochrome B</fullName>
    </submittedName>
</protein>
<evidence type="ECO:0000256" key="4">
    <source>
        <dbReference type="ARBA" id="ARBA00022989"/>
    </source>
</evidence>
<feature type="transmembrane region" description="Helical" evidence="6">
    <location>
        <begin position="110"/>
        <end position="134"/>
    </location>
</feature>
<evidence type="ECO:0000313" key="9">
    <source>
        <dbReference type="Proteomes" id="UP000439983"/>
    </source>
</evidence>
<sequence length="184" mass="20216">MTSPAESREAASGVREVLVWDPIARLFHWGVVLCCALDLFLLAPGKAAHRYVGYAALLLLAVRFVWGFIGTRYARFADFVRAPPVVLRYARAAATGTAERHIGHNPAAGWMMVLLMALLAVVIVSGWLTTLDAFWGNETLEEAHEFVANSIMVLAGVHAAAAIFESWHLKENLIWSMVTGRKKA</sequence>
<comment type="subcellular location">
    <subcellularLocation>
        <location evidence="1">Cell membrane</location>
        <topology evidence="1">Multi-pass membrane protein</topology>
    </subcellularLocation>
</comment>
<feature type="domain" description="Cytochrome b561 bacterial/Ni-hydrogenase" evidence="7">
    <location>
        <begin position="19"/>
        <end position="180"/>
    </location>
</feature>
<dbReference type="Proteomes" id="UP000439983">
    <property type="component" value="Unassembled WGS sequence"/>
</dbReference>
<dbReference type="EMBL" id="WITC01000032">
    <property type="protein sequence ID" value="MQX14538.1"/>
    <property type="molecule type" value="Genomic_DNA"/>
</dbReference>
<proteinExistence type="predicted"/>
<dbReference type="PANTHER" id="PTHR30485:SF2">
    <property type="entry name" value="BLL0597 PROTEIN"/>
    <property type="match status" value="1"/>
</dbReference>
<keyword evidence="4 6" id="KW-1133">Transmembrane helix</keyword>
<dbReference type="AlphaFoldDB" id="A0A6N7LBC7"/>
<comment type="caution">
    <text evidence="8">The sequence shown here is derived from an EMBL/GenBank/DDBJ whole genome shotgun (WGS) entry which is preliminary data.</text>
</comment>
<evidence type="ECO:0000256" key="6">
    <source>
        <dbReference type="SAM" id="Phobius"/>
    </source>
</evidence>
<dbReference type="InterPro" id="IPR011577">
    <property type="entry name" value="Cyt_b561_bac/Ni-Hgenase"/>
</dbReference>
<evidence type="ECO:0000259" key="7">
    <source>
        <dbReference type="Pfam" id="PF01292"/>
    </source>
</evidence>
<feature type="transmembrane region" description="Helical" evidence="6">
    <location>
        <begin position="146"/>
        <end position="164"/>
    </location>
</feature>
<evidence type="ECO:0000256" key="3">
    <source>
        <dbReference type="ARBA" id="ARBA00022692"/>
    </source>
</evidence>
<evidence type="ECO:0000256" key="5">
    <source>
        <dbReference type="ARBA" id="ARBA00023136"/>
    </source>
</evidence>
<accession>A0A6N7LBC7</accession>
<dbReference type="SUPFAM" id="SSF81342">
    <property type="entry name" value="Transmembrane di-heme cytochromes"/>
    <property type="match status" value="1"/>
</dbReference>
<keyword evidence="3 6" id="KW-0812">Transmembrane</keyword>
<dbReference type="GO" id="GO:0020037">
    <property type="term" value="F:heme binding"/>
    <property type="evidence" value="ECO:0007669"/>
    <property type="project" value="TreeGrafter"/>
</dbReference>
<dbReference type="InterPro" id="IPR016174">
    <property type="entry name" value="Di-haem_cyt_TM"/>
</dbReference>
<dbReference type="PANTHER" id="PTHR30485">
    <property type="entry name" value="NI/FE-HYDROGENASE 1 B-TYPE CYTOCHROME SUBUNIT"/>
    <property type="match status" value="1"/>
</dbReference>
<name>A0A6N7LBC7_SINTE</name>
<feature type="transmembrane region" description="Helical" evidence="6">
    <location>
        <begin position="51"/>
        <end position="69"/>
    </location>
</feature>
<dbReference type="GO" id="GO:0022904">
    <property type="term" value="P:respiratory electron transport chain"/>
    <property type="evidence" value="ECO:0007669"/>
    <property type="project" value="InterPro"/>
</dbReference>
<dbReference type="GO" id="GO:0009055">
    <property type="term" value="F:electron transfer activity"/>
    <property type="evidence" value="ECO:0007669"/>
    <property type="project" value="InterPro"/>
</dbReference>
<dbReference type="RefSeq" id="WP_153437612.1">
    <property type="nucleotide sequence ID" value="NZ_JACIGA010000015.1"/>
</dbReference>
<dbReference type="Pfam" id="PF01292">
    <property type="entry name" value="Ni_hydr_CYTB"/>
    <property type="match status" value="1"/>
</dbReference>
<keyword evidence="5 6" id="KW-0472">Membrane</keyword>
<evidence type="ECO:0000256" key="1">
    <source>
        <dbReference type="ARBA" id="ARBA00004651"/>
    </source>
</evidence>
<dbReference type="GO" id="GO:0005886">
    <property type="term" value="C:plasma membrane"/>
    <property type="evidence" value="ECO:0007669"/>
    <property type="project" value="UniProtKB-SubCell"/>
</dbReference>
<dbReference type="Gene3D" id="1.20.950.20">
    <property type="entry name" value="Transmembrane di-heme cytochromes, Chain C"/>
    <property type="match status" value="1"/>
</dbReference>
<organism evidence="8 9">
    <name type="scientific">Sinorhizobium terangae</name>
    <dbReference type="NCBI Taxonomy" id="110322"/>
    <lineage>
        <taxon>Bacteria</taxon>
        <taxon>Pseudomonadati</taxon>
        <taxon>Pseudomonadota</taxon>
        <taxon>Alphaproteobacteria</taxon>
        <taxon>Hyphomicrobiales</taxon>
        <taxon>Rhizobiaceae</taxon>
        <taxon>Sinorhizobium/Ensifer group</taxon>
        <taxon>Sinorhizobium</taxon>
    </lineage>
</organism>
<evidence type="ECO:0000313" key="8">
    <source>
        <dbReference type="EMBL" id="MQX14538.1"/>
    </source>
</evidence>
<evidence type="ECO:0000256" key="2">
    <source>
        <dbReference type="ARBA" id="ARBA00022475"/>
    </source>
</evidence>
<dbReference type="InterPro" id="IPR051542">
    <property type="entry name" value="Hydrogenase_cytochrome"/>
</dbReference>
<reference evidence="8 9" key="1">
    <citation type="journal article" date="2013" name="Genome Biol.">
        <title>Comparative genomics of the core and accessory genomes of 48 Sinorhizobium strains comprising five genospecies.</title>
        <authorList>
            <person name="Sugawara M."/>
            <person name="Epstein B."/>
            <person name="Badgley B.D."/>
            <person name="Unno T."/>
            <person name="Xu L."/>
            <person name="Reese J."/>
            <person name="Gyaneshwar P."/>
            <person name="Denny R."/>
            <person name="Mudge J."/>
            <person name="Bharti A.K."/>
            <person name="Farmer A.D."/>
            <person name="May G.D."/>
            <person name="Woodward J.E."/>
            <person name="Medigue C."/>
            <person name="Vallenet D."/>
            <person name="Lajus A."/>
            <person name="Rouy Z."/>
            <person name="Martinez-Vaz B."/>
            <person name="Tiffin P."/>
            <person name="Young N.D."/>
            <person name="Sadowsky M.J."/>
        </authorList>
    </citation>
    <scope>NUCLEOTIDE SEQUENCE [LARGE SCALE GENOMIC DNA]</scope>
    <source>
        <strain evidence="8 9">USDA4894</strain>
    </source>
</reference>
<dbReference type="OrthoDB" id="196472at2"/>
<keyword evidence="2" id="KW-1003">Cell membrane</keyword>